<proteinExistence type="predicted"/>
<dbReference type="AlphaFoldDB" id="A0A194XLK6"/>
<evidence type="ECO:0000313" key="3">
    <source>
        <dbReference type="Proteomes" id="UP000070700"/>
    </source>
</evidence>
<accession>A0A194XLK6</accession>
<dbReference type="Proteomes" id="UP000070700">
    <property type="component" value="Unassembled WGS sequence"/>
</dbReference>
<keyword evidence="3" id="KW-1185">Reference proteome</keyword>
<dbReference type="InParanoid" id="A0A194XLK6"/>
<organism evidence="2 3">
    <name type="scientific">Mollisia scopiformis</name>
    <name type="common">Conifer needle endophyte fungus</name>
    <name type="synonym">Phialocephala scopiformis</name>
    <dbReference type="NCBI Taxonomy" id="149040"/>
    <lineage>
        <taxon>Eukaryota</taxon>
        <taxon>Fungi</taxon>
        <taxon>Dikarya</taxon>
        <taxon>Ascomycota</taxon>
        <taxon>Pezizomycotina</taxon>
        <taxon>Leotiomycetes</taxon>
        <taxon>Helotiales</taxon>
        <taxon>Mollisiaceae</taxon>
        <taxon>Mollisia</taxon>
    </lineage>
</organism>
<sequence length="226" mass="24677">MAASNDGSTMFGINTVQGQVSSEYLQPTAAPEVDSAPSLPTISQGPVKDEGPDSSSSLTIPRAPMEQASLDKRMDFVLECSRRAGFANFDSAVSSYYIAEFSDSSVAANAQRLSRKRHLPRVLVDLRETAEAQGYSDEILKSAENLLVAECSNRSEIASISKLFSIDSLNPKTSHQSSFELSNELQDPQKIAQLKKSFQYAVSLTLPVALFTIRIDHFNSFQICGR</sequence>
<gene>
    <name evidence="2" type="ORF">LY89DRAFT_422906</name>
</gene>
<dbReference type="OrthoDB" id="3565340at2759"/>
<name>A0A194XLK6_MOLSC</name>
<evidence type="ECO:0000313" key="2">
    <source>
        <dbReference type="EMBL" id="KUJ21016.1"/>
    </source>
</evidence>
<feature type="region of interest" description="Disordered" evidence="1">
    <location>
        <begin position="22"/>
        <end position="64"/>
    </location>
</feature>
<dbReference type="EMBL" id="KQ947408">
    <property type="protein sequence ID" value="KUJ21016.1"/>
    <property type="molecule type" value="Genomic_DNA"/>
</dbReference>
<reference evidence="2 3" key="1">
    <citation type="submission" date="2015-10" db="EMBL/GenBank/DDBJ databases">
        <title>Full genome of DAOMC 229536 Phialocephala scopiformis, a fungal endophyte of spruce producing the potent anti-insectan compound rugulosin.</title>
        <authorList>
            <consortium name="DOE Joint Genome Institute"/>
            <person name="Walker A.K."/>
            <person name="Frasz S.L."/>
            <person name="Seifert K.A."/>
            <person name="Miller J.D."/>
            <person name="Mondo S.J."/>
            <person name="Labutti K."/>
            <person name="Lipzen A."/>
            <person name="Dockter R."/>
            <person name="Kennedy M."/>
            <person name="Grigoriev I.V."/>
            <person name="Spatafora J.W."/>
        </authorList>
    </citation>
    <scope>NUCLEOTIDE SEQUENCE [LARGE SCALE GENOMIC DNA]</scope>
    <source>
        <strain evidence="2 3">CBS 120377</strain>
    </source>
</reference>
<dbReference type="GeneID" id="28817146"/>
<protein>
    <submittedName>
        <fullName evidence="2">Uncharacterized protein</fullName>
    </submittedName>
</protein>
<evidence type="ECO:0000256" key="1">
    <source>
        <dbReference type="SAM" id="MobiDB-lite"/>
    </source>
</evidence>
<dbReference type="KEGG" id="psco:LY89DRAFT_422906"/>
<dbReference type="RefSeq" id="XP_018075371.1">
    <property type="nucleotide sequence ID" value="XM_018207420.1"/>
</dbReference>